<dbReference type="PROSITE" id="PS50109">
    <property type="entry name" value="HIS_KIN"/>
    <property type="match status" value="1"/>
</dbReference>
<dbReference type="CDD" id="cd00130">
    <property type="entry name" value="PAS"/>
    <property type="match status" value="2"/>
</dbReference>
<dbReference type="InterPro" id="IPR001610">
    <property type="entry name" value="PAC"/>
</dbReference>
<dbReference type="CDD" id="cd00082">
    <property type="entry name" value="HisKA"/>
    <property type="match status" value="1"/>
</dbReference>
<dbReference type="PANTHER" id="PTHR43304:SF1">
    <property type="entry name" value="PAC DOMAIN-CONTAINING PROTEIN"/>
    <property type="match status" value="1"/>
</dbReference>
<dbReference type="Pfam" id="PF08448">
    <property type="entry name" value="PAS_4"/>
    <property type="match status" value="1"/>
</dbReference>
<keyword evidence="7" id="KW-0175">Coiled coil</keyword>
<dbReference type="InterPro" id="IPR000700">
    <property type="entry name" value="PAS-assoc_C"/>
</dbReference>
<dbReference type="InterPro" id="IPR013656">
    <property type="entry name" value="PAS_4"/>
</dbReference>
<dbReference type="InterPro" id="IPR036097">
    <property type="entry name" value="HisK_dim/P_sf"/>
</dbReference>
<evidence type="ECO:0000256" key="4">
    <source>
        <dbReference type="ARBA" id="ARBA00022679"/>
    </source>
</evidence>
<dbReference type="SMART" id="SM00091">
    <property type="entry name" value="PAS"/>
    <property type="match status" value="2"/>
</dbReference>
<dbReference type="EC" id="2.7.13.3" evidence="2"/>
<dbReference type="Gene3D" id="1.10.287.130">
    <property type="match status" value="1"/>
</dbReference>
<keyword evidence="13" id="KW-1185">Reference proteome</keyword>
<gene>
    <name evidence="12" type="ORF">OF850_01550</name>
</gene>
<organism evidence="12 13">
    <name type="scientific">Sabulicella glaciei</name>
    <dbReference type="NCBI Taxonomy" id="2984948"/>
    <lineage>
        <taxon>Bacteria</taxon>
        <taxon>Pseudomonadati</taxon>
        <taxon>Pseudomonadota</taxon>
        <taxon>Alphaproteobacteria</taxon>
        <taxon>Acetobacterales</taxon>
        <taxon>Acetobacteraceae</taxon>
        <taxon>Sabulicella</taxon>
    </lineage>
</organism>
<dbReference type="Gene3D" id="3.40.50.2300">
    <property type="match status" value="1"/>
</dbReference>
<accession>A0ABT3NQ57</accession>
<dbReference type="Pfam" id="PF08447">
    <property type="entry name" value="PAS_3"/>
    <property type="match status" value="1"/>
</dbReference>
<evidence type="ECO:0000256" key="7">
    <source>
        <dbReference type="SAM" id="Coils"/>
    </source>
</evidence>
<feature type="domain" description="Histidine kinase" evidence="8">
    <location>
        <begin position="583"/>
        <end position="807"/>
    </location>
</feature>
<dbReference type="PROSITE" id="PS50113">
    <property type="entry name" value="PAC"/>
    <property type="match status" value="3"/>
</dbReference>
<evidence type="ECO:0000256" key="1">
    <source>
        <dbReference type="ARBA" id="ARBA00000085"/>
    </source>
</evidence>
<evidence type="ECO:0000256" key="3">
    <source>
        <dbReference type="ARBA" id="ARBA00022553"/>
    </source>
</evidence>
<proteinExistence type="predicted"/>
<dbReference type="SMART" id="SM00086">
    <property type="entry name" value="PAC"/>
    <property type="match status" value="3"/>
</dbReference>
<dbReference type="Pfam" id="PF00072">
    <property type="entry name" value="Response_reg"/>
    <property type="match status" value="1"/>
</dbReference>
<dbReference type="SUPFAM" id="SSF55785">
    <property type="entry name" value="PYP-like sensor domain (PAS domain)"/>
    <property type="match status" value="3"/>
</dbReference>
<keyword evidence="3 6" id="KW-0597">Phosphoprotein</keyword>
<keyword evidence="4" id="KW-0808">Transferase</keyword>
<reference evidence="12 13" key="1">
    <citation type="submission" date="2022-10" db="EMBL/GenBank/DDBJ databases">
        <title>Roseococcus glaciei nov., sp. nov., isolated from glacier.</title>
        <authorList>
            <person name="Liu Q."/>
            <person name="Xin Y.-H."/>
        </authorList>
    </citation>
    <scope>NUCLEOTIDE SEQUENCE [LARGE SCALE GENOMIC DNA]</scope>
    <source>
        <strain evidence="12 13">MDT2-1-1</strain>
    </source>
</reference>
<feature type="domain" description="PAS" evidence="10">
    <location>
        <begin position="413"/>
        <end position="483"/>
    </location>
</feature>
<dbReference type="PROSITE" id="PS50110">
    <property type="entry name" value="RESPONSE_REGULATORY"/>
    <property type="match status" value="1"/>
</dbReference>
<dbReference type="Proteomes" id="UP001526430">
    <property type="component" value="Unassembled WGS sequence"/>
</dbReference>
<dbReference type="InterPro" id="IPR036890">
    <property type="entry name" value="HATPase_C_sf"/>
</dbReference>
<evidence type="ECO:0000256" key="6">
    <source>
        <dbReference type="PROSITE-ProRule" id="PRU00169"/>
    </source>
</evidence>
<dbReference type="InterPro" id="IPR052162">
    <property type="entry name" value="Sensor_kinase/Photoreceptor"/>
</dbReference>
<dbReference type="SMART" id="SM00065">
    <property type="entry name" value="GAF"/>
    <property type="match status" value="1"/>
</dbReference>
<dbReference type="InterPro" id="IPR000014">
    <property type="entry name" value="PAS"/>
</dbReference>
<evidence type="ECO:0000256" key="5">
    <source>
        <dbReference type="ARBA" id="ARBA00022777"/>
    </source>
</evidence>
<dbReference type="Gene3D" id="3.30.450.20">
    <property type="entry name" value="PAS domain"/>
    <property type="match status" value="3"/>
</dbReference>
<evidence type="ECO:0000259" key="11">
    <source>
        <dbReference type="PROSITE" id="PS50113"/>
    </source>
</evidence>
<dbReference type="InterPro" id="IPR003018">
    <property type="entry name" value="GAF"/>
</dbReference>
<evidence type="ECO:0000259" key="9">
    <source>
        <dbReference type="PROSITE" id="PS50110"/>
    </source>
</evidence>
<dbReference type="CDD" id="cd00156">
    <property type="entry name" value="REC"/>
    <property type="match status" value="1"/>
</dbReference>
<dbReference type="SUPFAM" id="SSF52172">
    <property type="entry name" value="CheY-like"/>
    <property type="match status" value="1"/>
</dbReference>
<protein>
    <recommendedName>
        <fullName evidence="2">histidine kinase</fullName>
        <ecNumber evidence="2">2.7.13.3</ecNumber>
    </recommendedName>
</protein>
<dbReference type="InterPro" id="IPR013655">
    <property type="entry name" value="PAS_fold_3"/>
</dbReference>
<dbReference type="Pfam" id="PF02518">
    <property type="entry name" value="HATPase_c"/>
    <property type="match status" value="1"/>
</dbReference>
<feature type="domain" description="PAC" evidence="11">
    <location>
        <begin position="360"/>
        <end position="412"/>
    </location>
</feature>
<dbReference type="PROSITE" id="PS50112">
    <property type="entry name" value="PAS"/>
    <property type="match status" value="1"/>
</dbReference>
<keyword evidence="5" id="KW-0418">Kinase</keyword>
<dbReference type="PANTHER" id="PTHR43304">
    <property type="entry name" value="PHYTOCHROME-LIKE PROTEIN CPH1"/>
    <property type="match status" value="1"/>
</dbReference>
<dbReference type="SMART" id="SM00448">
    <property type="entry name" value="REC"/>
    <property type="match status" value="1"/>
</dbReference>
<dbReference type="InterPro" id="IPR004358">
    <property type="entry name" value="Sig_transdc_His_kin-like_C"/>
</dbReference>
<dbReference type="SUPFAM" id="SSF55874">
    <property type="entry name" value="ATPase domain of HSP90 chaperone/DNA topoisomerase II/histidine kinase"/>
    <property type="match status" value="1"/>
</dbReference>
<dbReference type="Pfam" id="PF00989">
    <property type="entry name" value="PAS"/>
    <property type="match status" value="1"/>
</dbReference>
<evidence type="ECO:0000259" key="10">
    <source>
        <dbReference type="PROSITE" id="PS50112"/>
    </source>
</evidence>
<evidence type="ECO:0000259" key="8">
    <source>
        <dbReference type="PROSITE" id="PS50109"/>
    </source>
</evidence>
<dbReference type="NCBIfam" id="TIGR00229">
    <property type="entry name" value="sensory_box"/>
    <property type="match status" value="2"/>
</dbReference>
<evidence type="ECO:0000313" key="12">
    <source>
        <dbReference type="EMBL" id="MCW8084299.1"/>
    </source>
</evidence>
<feature type="domain" description="PAC" evidence="11">
    <location>
        <begin position="486"/>
        <end position="538"/>
    </location>
</feature>
<feature type="domain" description="Response regulatory" evidence="9">
    <location>
        <begin position="828"/>
        <end position="941"/>
    </location>
</feature>
<dbReference type="InterPro" id="IPR013767">
    <property type="entry name" value="PAS_fold"/>
</dbReference>
<sequence>MTQAQAADPFLHFLADGGGMRESVRQHDWAATPLGPIASWPQSLRTATGLLLCSPVPMVMLWGEEGVMIYNDAYSGFAGGRHPALLGSRIREGWPEVADFNDRAMRVGLAGGTLSFKDQEFTLFRHGVAERVWMDLDYSPVPDERGRPGGVIAVVVETTTRRMAERRRAALSELGDRLRETATPAAAAHALSQAALRHLGAEGVAMFEAQQDEFHRLSHAGRPPATEGEAAPQRLVAPVMRDGHLVARLLAERRGPPPWTPDEVALGLELAERGWSSIQRARAEAALRESEDHHRATVDLNPQVSWTALPEGQLDQVSPRWMEWTGTTGLGSTWSDGLHPDDRARTFEVWGHSVATGEPYDIEHRMKMRDGSYRWAHSRAYPRRDSKDAIVKWYGATEDIHVRRMAEAALRESEERFRSLADSAPALIWMTESEGRLIYANRHHERVFGLDPSATAPEAWRNFIHEADLTSFEAGFARAFAAREDFLGEVRVWDRKRRARWMLVQGVPRADGEGRFLGYVGVSIDVTEARLARDELERRVAERTAELAATNRQLLGQIEERERIEATLRQMQRLEAVGQLTSGVAHDFNNLLTVVLGNLDFVEQAAQQAGLDARSLRRLSLMRAAAQRGATLTAQLLAFSRRQRLAARPLDLNETVAGMRDLLESSMGGAVTIEGTLQPELWPALVDPTQIELVILNLAINGRDAMGAGGSIRVETANVSLGAPERPEEPAPGDYVMVAVSDTGSGMTPEVRAKAFEPFFTTKPVGKGSGLGLAQVYGFAKQSGGGVRIETAPGRGTTVRVFLPRASAPAAPGDGEGTETDGAPRRRRVLLVDDDAAVREVTGSMLGQLGCEVLEAGSGGAALDLLSNEEVPFDLVVLDYAMPGMTGAELAREIATRRPGLPVIFVTGYADEAALRELGAGRVLQKPFTSDALARILGRATPLASPMGEG</sequence>
<dbReference type="InterPro" id="IPR005467">
    <property type="entry name" value="His_kinase_dom"/>
</dbReference>
<feature type="modified residue" description="4-aspartylphosphate" evidence="6">
    <location>
        <position position="879"/>
    </location>
</feature>
<dbReference type="InterPro" id="IPR001789">
    <property type="entry name" value="Sig_transdc_resp-reg_receiver"/>
</dbReference>
<evidence type="ECO:0000256" key="2">
    <source>
        <dbReference type="ARBA" id="ARBA00012438"/>
    </source>
</evidence>
<comment type="caution">
    <text evidence="12">The sequence shown here is derived from an EMBL/GenBank/DDBJ whole genome shotgun (WGS) entry which is preliminary data.</text>
</comment>
<dbReference type="InterPro" id="IPR003594">
    <property type="entry name" value="HATPase_dom"/>
</dbReference>
<dbReference type="EMBL" id="JAPFQI010000001">
    <property type="protein sequence ID" value="MCW8084299.1"/>
    <property type="molecule type" value="Genomic_DNA"/>
</dbReference>
<dbReference type="InterPro" id="IPR011006">
    <property type="entry name" value="CheY-like_superfamily"/>
</dbReference>
<name>A0ABT3NQ57_9PROT</name>
<dbReference type="SUPFAM" id="SSF47384">
    <property type="entry name" value="Homodimeric domain of signal transducing histidine kinase"/>
    <property type="match status" value="1"/>
</dbReference>
<dbReference type="Gene3D" id="3.30.565.10">
    <property type="entry name" value="Histidine kinase-like ATPase, C-terminal domain"/>
    <property type="match status" value="1"/>
</dbReference>
<dbReference type="InterPro" id="IPR003661">
    <property type="entry name" value="HisK_dim/P_dom"/>
</dbReference>
<feature type="coiled-coil region" evidence="7">
    <location>
        <begin position="526"/>
        <end position="553"/>
    </location>
</feature>
<dbReference type="InterPro" id="IPR035965">
    <property type="entry name" value="PAS-like_dom_sf"/>
</dbReference>
<feature type="domain" description="PAC" evidence="11">
    <location>
        <begin position="117"/>
        <end position="170"/>
    </location>
</feature>
<dbReference type="RefSeq" id="WP_301587905.1">
    <property type="nucleotide sequence ID" value="NZ_JAPFQI010000001.1"/>
</dbReference>
<comment type="catalytic activity">
    <reaction evidence="1">
        <text>ATP + protein L-histidine = ADP + protein N-phospho-L-histidine.</text>
        <dbReference type="EC" id="2.7.13.3"/>
    </reaction>
</comment>
<dbReference type="SMART" id="SM00387">
    <property type="entry name" value="HATPase_c"/>
    <property type="match status" value="1"/>
</dbReference>
<dbReference type="SUPFAM" id="SSF55781">
    <property type="entry name" value="GAF domain-like"/>
    <property type="match status" value="1"/>
</dbReference>
<dbReference type="SMART" id="SM00388">
    <property type="entry name" value="HisKA"/>
    <property type="match status" value="1"/>
</dbReference>
<evidence type="ECO:0000313" key="13">
    <source>
        <dbReference type="Proteomes" id="UP001526430"/>
    </source>
</evidence>
<dbReference type="PRINTS" id="PR00344">
    <property type="entry name" value="BCTRLSENSOR"/>
</dbReference>